<keyword evidence="1" id="KW-0175">Coiled coil</keyword>
<feature type="coiled-coil region" evidence="1">
    <location>
        <begin position="1"/>
        <end position="28"/>
    </location>
</feature>
<dbReference type="KEGG" id="slan:GV829_01390"/>
<accession>A0A6M4AQF2</accession>
<dbReference type="PIRSF" id="PIRSF034285">
    <property type="entry name" value="UCP034285"/>
    <property type="match status" value="1"/>
</dbReference>
<dbReference type="SUPFAM" id="SSF52540">
    <property type="entry name" value="P-loop containing nucleoside triphosphate hydrolases"/>
    <property type="match status" value="1"/>
</dbReference>
<proteinExistence type="predicted"/>
<evidence type="ECO:0000313" key="3">
    <source>
        <dbReference type="Proteomes" id="UP000503018"/>
    </source>
</evidence>
<dbReference type="RefSeq" id="WP_169943475.1">
    <property type="nucleotide sequence ID" value="NZ_CP053015.1"/>
</dbReference>
<evidence type="ECO:0008006" key="4">
    <source>
        <dbReference type="Google" id="ProtNLM"/>
    </source>
</evidence>
<evidence type="ECO:0000256" key="1">
    <source>
        <dbReference type="SAM" id="Coils"/>
    </source>
</evidence>
<dbReference type="AlphaFoldDB" id="A0A6M4AQF2"/>
<evidence type="ECO:0000313" key="2">
    <source>
        <dbReference type="EMBL" id="QJQ31258.1"/>
    </source>
</evidence>
<name>A0A6M4AQF2_9SPHN</name>
<dbReference type="EMBL" id="CP053015">
    <property type="protein sequence ID" value="QJQ31258.1"/>
    <property type="molecule type" value="Genomic_DNA"/>
</dbReference>
<gene>
    <name evidence="2" type="ORF">GV829_01390</name>
</gene>
<reference evidence="2 3" key="1">
    <citation type="submission" date="2020-01" db="EMBL/GenBank/DDBJ databases">
        <title>Sphingomonas sp. strain CSW-10.</title>
        <authorList>
            <person name="Chen W.-M."/>
        </authorList>
    </citation>
    <scope>NUCLEOTIDE SEQUENCE [LARGE SCALE GENOMIC DNA]</scope>
    <source>
        <strain evidence="2 3">CSW-10</strain>
    </source>
</reference>
<dbReference type="InterPro" id="IPR017026">
    <property type="entry name" value="ImuA"/>
</dbReference>
<protein>
    <recommendedName>
        <fullName evidence="4">Protein ImuA</fullName>
    </recommendedName>
</protein>
<sequence length="291" mass="30453">MSESAHALSRLRRQLAAIERQQQTATADPERVPTGHAAIDAALDGGMMRARLHELFAAEAEDAAAVAGFAAMLARQAGGPLVWLRQDEAQRRGGGLYGPGLAEIGLDPAVLTIALLPDALAILKAAAEVVRCPAVGVAVIELWQGAPALDLTASRRLAMAAEQSGVTALMLRVAAELVPSAAWTRWQVTSAPSAPLEANAPGHPALDLTIMRQRGRPAGGRWLVEWNREQGCFIEPGSRNRRDEEPVTRRIGSAIAAVYGGKSGAAAQGRHAGAAALSRPDLSLSVDRSAA</sequence>
<keyword evidence="3" id="KW-1185">Reference proteome</keyword>
<dbReference type="InterPro" id="IPR027417">
    <property type="entry name" value="P-loop_NTPase"/>
</dbReference>
<dbReference type="Proteomes" id="UP000503018">
    <property type="component" value="Chromosome"/>
</dbReference>
<dbReference type="Gene3D" id="3.40.50.300">
    <property type="entry name" value="P-loop containing nucleotide triphosphate hydrolases"/>
    <property type="match status" value="1"/>
</dbReference>
<organism evidence="2 3">
    <name type="scientific">Sphingomonas lacunae</name>
    <dbReference type="NCBI Taxonomy" id="2698828"/>
    <lineage>
        <taxon>Bacteria</taxon>
        <taxon>Pseudomonadati</taxon>
        <taxon>Pseudomonadota</taxon>
        <taxon>Alphaproteobacteria</taxon>
        <taxon>Sphingomonadales</taxon>
        <taxon>Sphingomonadaceae</taxon>
        <taxon>Sphingomonas</taxon>
    </lineage>
</organism>